<protein>
    <recommendedName>
        <fullName evidence="7">RING-type domain-containing protein</fullName>
    </recommendedName>
</protein>
<dbReference type="InterPro" id="IPR044066">
    <property type="entry name" value="TRIAD_supradom"/>
</dbReference>
<dbReference type="Pfam" id="PF26200">
    <property type="entry name" value="Rcat_RNF216"/>
    <property type="match status" value="1"/>
</dbReference>
<gene>
    <name evidence="8" type="ORF">EANT1437_LOCUS5962</name>
</gene>
<dbReference type="EMBL" id="HBHI01011627">
    <property type="protein sequence ID" value="CAD9667409.1"/>
    <property type="molecule type" value="Transcribed_RNA"/>
</dbReference>
<evidence type="ECO:0000256" key="6">
    <source>
        <dbReference type="ARBA" id="ARBA00022833"/>
    </source>
</evidence>
<name>A0A7S2RD34_9STRA</name>
<dbReference type="Gene3D" id="1.20.120.1750">
    <property type="match status" value="1"/>
</dbReference>
<dbReference type="PANTHER" id="PTHR11685">
    <property type="entry name" value="RBR FAMILY RING FINGER AND IBR DOMAIN-CONTAINING"/>
    <property type="match status" value="1"/>
</dbReference>
<evidence type="ECO:0000313" key="8">
    <source>
        <dbReference type="EMBL" id="CAD9667409.1"/>
    </source>
</evidence>
<evidence type="ECO:0000256" key="5">
    <source>
        <dbReference type="ARBA" id="ARBA00022786"/>
    </source>
</evidence>
<dbReference type="AlphaFoldDB" id="A0A7S2RD34"/>
<reference evidence="8" key="1">
    <citation type="submission" date="2021-01" db="EMBL/GenBank/DDBJ databases">
        <authorList>
            <person name="Corre E."/>
            <person name="Pelletier E."/>
            <person name="Niang G."/>
            <person name="Scheremetjew M."/>
            <person name="Finn R."/>
            <person name="Kale V."/>
            <person name="Holt S."/>
            <person name="Cochrane G."/>
            <person name="Meng A."/>
            <person name="Brown T."/>
            <person name="Cohen L."/>
        </authorList>
    </citation>
    <scope>NUCLEOTIDE SEQUENCE</scope>
    <source>
        <strain evidence="8">CCMP1452</strain>
    </source>
</reference>
<dbReference type="InterPro" id="IPR031127">
    <property type="entry name" value="E3_UB_ligase_RBR"/>
</dbReference>
<keyword evidence="6" id="KW-0862">Zinc</keyword>
<evidence type="ECO:0000259" key="7">
    <source>
        <dbReference type="PROSITE" id="PS51873"/>
    </source>
</evidence>
<keyword evidence="5" id="KW-0833">Ubl conjugation pathway</keyword>
<evidence type="ECO:0000256" key="3">
    <source>
        <dbReference type="ARBA" id="ARBA00022737"/>
    </source>
</evidence>
<dbReference type="GO" id="GO:0004842">
    <property type="term" value="F:ubiquitin-protein transferase activity"/>
    <property type="evidence" value="ECO:0007669"/>
    <property type="project" value="InterPro"/>
</dbReference>
<dbReference type="SUPFAM" id="SSF57850">
    <property type="entry name" value="RING/U-box"/>
    <property type="match status" value="1"/>
</dbReference>
<dbReference type="GO" id="GO:0008270">
    <property type="term" value="F:zinc ion binding"/>
    <property type="evidence" value="ECO:0007669"/>
    <property type="project" value="UniProtKB-KW"/>
</dbReference>
<sequence length="402" mass="45775">MSGDSGNSSGCSICTDVFDDGEKKRVRQEHCCKQDICLECMHRHILSVLREGMTGDGRRELKCALGCGAELCDEQIRTVLHESNYHILHDTLGRILYILWIIRHTLLYFLGVNATSSDDVDFSTRRYAQKIYFTQTLEERTELALYEKWSLTVALSKMHSRTDNTNISRDADYHYVHVLRCPRPDCECLWLVNKTYRDLKLGQEARYKKSDGKRHNMTQSLLQSASAWLFFSPTSAEKEEGIMNDSGKYTTEHWLSATDIHPFRHTQSSPANKTAAAAAADGRKVICPNCHFSFCGLCVRPWNTLRKNKRSSHDNFPCAVYAQRSNSAENDDFLITADSCGAKCCPGCSMRTNRTEGCNHMTCLCGYQWCYICECRWNPTHYSCRSTTTNTTDNTNNVCIIS</sequence>
<evidence type="ECO:0000256" key="2">
    <source>
        <dbReference type="ARBA" id="ARBA00022723"/>
    </source>
</evidence>
<dbReference type="CDD" id="cd20336">
    <property type="entry name" value="Rcat_RBR"/>
    <property type="match status" value="1"/>
</dbReference>
<organism evidence="8">
    <name type="scientific">Eucampia antarctica</name>
    <dbReference type="NCBI Taxonomy" id="49252"/>
    <lineage>
        <taxon>Eukaryota</taxon>
        <taxon>Sar</taxon>
        <taxon>Stramenopiles</taxon>
        <taxon>Ochrophyta</taxon>
        <taxon>Bacillariophyta</taxon>
        <taxon>Mediophyceae</taxon>
        <taxon>Biddulphiophycidae</taxon>
        <taxon>Hemiaulales</taxon>
        <taxon>Hemiaulaceae</taxon>
        <taxon>Eucampia</taxon>
    </lineage>
</organism>
<keyword evidence="4" id="KW-0863">Zinc-finger</keyword>
<evidence type="ECO:0000256" key="4">
    <source>
        <dbReference type="ARBA" id="ARBA00022771"/>
    </source>
</evidence>
<proteinExistence type="predicted"/>
<keyword evidence="1" id="KW-0808">Transferase</keyword>
<dbReference type="GO" id="GO:0016567">
    <property type="term" value="P:protein ubiquitination"/>
    <property type="evidence" value="ECO:0007669"/>
    <property type="project" value="InterPro"/>
</dbReference>
<feature type="domain" description="RING-type" evidence="7">
    <location>
        <begin position="7"/>
        <end position="393"/>
    </location>
</feature>
<evidence type="ECO:0000256" key="1">
    <source>
        <dbReference type="ARBA" id="ARBA00022679"/>
    </source>
</evidence>
<dbReference type="PROSITE" id="PS51873">
    <property type="entry name" value="TRIAD"/>
    <property type="match status" value="1"/>
</dbReference>
<accession>A0A7S2RD34</accession>
<keyword evidence="2" id="KW-0479">Metal-binding</keyword>
<keyword evidence="3" id="KW-0677">Repeat</keyword>